<dbReference type="AlphaFoldDB" id="A0A2P5DEF2"/>
<comment type="caution">
    <text evidence="1">The sequence shown here is derived from an EMBL/GenBank/DDBJ whole genome shotgun (WGS) entry which is preliminary data.</text>
</comment>
<reference evidence="2" key="1">
    <citation type="submission" date="2016-06" db="EMBL/GenBank/DDBJ databases">
        <title>Parallel loss of symbiosis genes in relatives of nitrogen-fixing non-legume Parasponia.</title>
        <authorList>
            <person name="Van Velzen R."/>
            <person name="Holmer R."/>
            <person name="Bu F."/>
            <person name="Rutten L."/>
            <person name="Van Zeijl A."/>
            <person name="Liu W."/>
            <person name="Santuari L."/>
            <person name="Cao Q."/>
            <person name="Sharma T."/>
            <person name="Shen D."/>
            <person name="Roswanjaya Y."/>
            <person name="Wardhani T."/>
            <person name="Kalhor M.S."/>
            <person name="Jansen J."/>
            <person name="Van den Hoogen J."/>
            <person name="Gungor B."/>
            <person name="Hartog M."/>
            <person name="Hontelez J."/>
            <person name="Verver J."/>
            <person name="Yang W.-C."/>
            <person name="Schijlen E."/>
            <person name="Repin R."/>
            <person name="Schilthuizen M."/>
            <person name="Schranz E."/>
            <person name="Heidstra R."/>
            <person name="Miyata K."/>
            <person name="Fedorova E."/>
            <person name="Kohlen W."/>
            <person name="Bisseling T."/>
            <person name="Smit S."/>
            <person name="Geurts R."/>
        </authorList>
    </citation>
    <scope>NUCLEOTIDE SEQUENCE [LARGE SCALE GENOMIC DNA]</scope>
    <source>
        <strain evidence="2">cv. WU1-14</strain>
    </source>
</reference>
<accession>A0A2P5DEF2</accession>
<gene>
    <name evidence="1" type="ORF">PanWU01x14_071140</name>
</gene>
<protein>
    <submittedName>
        <fullName evidence="1">Uncharacterized protein</fullName>
    </submittedName>
</protein>
<dbReference type="Proteomes" id="UP000237105">
    <property type="component" value="Unassembled WGS sequence"/>
</dbReference>
<dbReference type="EMBL" id="JXTB01000043">
    <property type="protein sequence ID" value="PON71659.1"/>
    <property type="molecule type" value="Genomic_DNA"/>
</dbReference>
<keyword evidence="2" id="KW-1185">Reference proteome</keyword>
<sequence>MFRVCAESLFRSSIRASYVCMYVCCHKQFAGTLDLSFAK</sequence>
<proteinExistence type="predicted"/>
<evidence type="ECO:0000313" key="1">
    <source>
        <dbReference type="EMBL" id="PON71659.1"/>
    </source>
</evidence>
<organism evidence="1 2">
    <name type="scientific">Parasponia andersonii</name>
    <name type="common">Sponia andersonii</name>
    <dbReference type="NCBI Taxonomy" id="3476"/>
    <lineage>
        <taxon>Eukaryota</taxon>
        <taxon>Viridiplantae</taxon>
        <taxon>Streptophyta</taxon>
        <taxon>Embryophyta</taxon>
        <taxon>Tracheophyta</taxon>
        <taxon>Spermatophyta</taxon>
        <taxon>Magnoliopsida</taxon>
        <taxon>eudicotyledons</taxon>
        <taxon>Gunneridae</taxon>
        <taxon>Pentapetalae</taxon>
        <taxon>rosids</taxon>
        <taxon>fabids</taxon>
        <taxon>Rosales</taxon>
        <taxon>Cannabaceae</taxon>
        <taxon>Parasponia</taxon>
    </lineage>
</organism>
<evidence type="ECO:0000313" key="2">
    <source>
        <dbReference type="Proteomes" id="UP000237105"/>
    </source>
</evidence>
<name>A0A2P5DEF2_PARAD</name>